<name>A0A0D8XS41_DICVI</name>
<dbReference type="GO" id="GO:0009298">
    <property type="term" value="P:GDP-mannose biosynthetic process"/>
    <property type="evidence" value="ECO:0007669"/>
    <property type="project" value="UniProtKB-UniPathway"/>
</dbReference>
<dbReference type="NCBIfam" id="TIGR00218">
    <property type="entry name" value="manA"/>
    <property type="match status" value="1"/>
</dbReference>
<dbReference type="GO" id="GO:0005829">
    <property type="term" value="C:cytosol"/>
    <property type="evidence" value="ECO:0007669"/>
    <property type="project" value="TreeGrafter"/>
</dbReference>
<evidence type="ECO:0000256" key="9">
    <source>
        <dbReference type="ARBA" id="ARBA00029741"/>
    </source>
</evidence>
<dbReference type="InterPro" id="IPR016305">
    <property type="entry name" value="Mannose-6-P_Isomerase"/>
</dbReference>
<dbReference type="EMBL" id="KN716422">
    <property type="protein sequence ID" value="KJH45176.1"/>
    <property type="molecule type" value="Genomic_DNA"/>
</dbReference>
<evidence type="ECO:0000256" key="6">
    <source>
        <dbReference type="ARBA" id="ARBA00022723"/>
    </source>
</evidence>
<dbReference type="OrthoDB" id="6605218at2759"/>
<evidence type="ECO:0000256" key="8">
    <source>
        <dbReference type="ARBA" id="ARBA00023235"/>
    </source>
</evidence>
<dbReference type="STRING" id="29172.A0A0D8XS41"/>
<dbReference type="Pfam" id="PF20511">
    <property type="entry name" value="PMI_typeI_cat"/>
    <property type="match status" value="1"/>
</dbReference>
<dbReference type="CDD" id="cd07011">
    <property type="entry name" value="cupin_PMI_type_I_N"/>
    <property type="match status" value="1"/>
</dbReference>
<dbReference type="Pfam" id="PF20512">
    <property type="entry name" value="PMI_typeI_hel"/>
    <property type="match status" value="1"/>
</dbReference>
<dbReference type="PANTHER" id="PTHR10309">
    <property type="entry name" value="MANNOSE-6-PHOSPHATE ISOMERASE"/>
    <property type="match status" value="1"/>
</dbReference>
<dbReference type="Gene3D" id="1.10.441.10">
    <property type="entry name" value="Phosphomannose Isomerase, domain 2"/>
    <property type="match status" value="1"/>
</dbReference>
<proteinExistence type="inferred from homology"/>
<dbReference type="Gene3D" id="2.60.120.10">
    <property type="entry name" value="Jelly Rolls"/>
    <property type="match status" value="3"/>
</dbReference>
<dbReference type="UniPathway" id="UPA00126">
    <property type="reaction ID" value="UER00423"/>
</dbReference>
<gene>
    <name evidence="13" type="ORF">DICVIV_08790</name>
</gene>
<dbReference type="Proteomes" id="UP000053766">
    <property type="component" value="Unassembled WGS sequence"/>
</dbReference>
<evidence type="ECO:0000259" key="12">
    <source>
        <dbReference type="Pfam" id="PF20512"/>
    </source>
</evidence>
<evidence type="ECO:0000256" key="4">
    <source>
        <dbReference type="ARBA" id="ARBA00010772"/>
    </source>
</evidence>
<comment type="catalytic activity">
    <reaction evidence="1">
        <text>D-mannose 6-phosphate = D-fructose 6-phosphate</text>
        <dbReference type="Rhea" id="RHEA:12356"/>
        <dbReference type="ChEBI" id="CHEBI:58735"/>
        <dbReference type="ChEBI" id="CHEBI:61527"/>
        <dbReference type="EC" id="5.3.1.8"/>
    </reaction>
</comment>
<dbReference type="InterPro" id="IPR001250">
    <property type="entry name" value="Man6P_Isoase-1"/>
</dbReference>
<dbReference type="PRINTS" id="PR00714">
    <property type="entry name" value="MAN6PISMRASE"/>
</dbReference>
<evidence type="ECO:0000313" key="13">
    <source>
        <dbReference type="EMBL" id="KJH45176.1"/>
    </source>
</evidence>
<dbReference type="GO" id="GO:0004476">
    <property type="term" value="F:mannose-6-phosphate isomerase activity"/>
    <property type="evidence" value="ECO:0007669"/>
    <property type="project" value="UniProtKB-EC"/>
</dbReference>
<evidence type="ECO:0000256" key="5">
    <source>
        <dbReference type="ARBA" id="ARBA00011956"/>
    </source>
</evidence>
<evidence type="ECO:0000256" key="3">
    <source>
        <dbReference type="ARBA" id="ARBA00004666"/>
    </source>
</evidence>
<dbReference type="SUPFAM" id="SSF51182">
    <property type="entry name" value="RmlC-like cupins"/>
    <property type="match status" value="2"/>
</dbReference>
<dbReference type="InterPro" id="IPR011051">
    <property type="entry name" value="RmlC_Cupin_sf"/>
</dbReference>
<evidence type="ECO:0000256" key="7">
    <source>
        <dbReference type="ARBA" id="ARBA00022833"/>
    </source>
</evidence>
<evidence type="ECO:0000259" key="11">
    <source>
        <dbReference type="Pfam" id="PF20511"/>
    </source>
</evidence>
<dbReference type="GO" id="GO:0005975">
    <property type="term" value="P:carbohydrate metabolic process"/>
    <property type="evidence" value="ECO:0007669"/>
    <property type="project" value="InterPro"/>
</dbReference>
<comment type="pathway">
    <text evidence="3">Nucleotide-sugar biosynthesis; GDP-alpha-D-mannose biosynthesis; alpha-D-mannose 1-phosphate from D-fructose 6-phosphate: step 1/2.</text>
</comment>
<comment type="similarity">
    <text evidence="4">Belongs to the mannose-6-phosphate isomerase type 1 family.</text>
</comment>
<dbReference type="EC" id="5.3.1.8" evidence="5"/>
<keyword evidence="6" id="KW-0479">Metal-binding</keyword>
<keyword evidence="14" id="KW-1185">Reference proteome</keyword>
<evidence type="ECO:0000256" key="1">
    <source>
        <dbReference type="ARBA" id="ARBA00000757"/>
    </source>
</evidence>
<dbReference type="InterPro" id="IPR014710">
    <property type="entry name" value="RmlC-like_jellyroll"/>
</dbReference>
<comment type="cofactor">
    <cofactor evidence="2">
        <name>Zn(2+)</name>
        <dbReference type="ChEBI" id="CHEBI:29105"/>
    </cofactor>
</comment>
<accession>A0A0D8XS41</accession>
<organism evidence="13 14">
    <name type="scientific">Dictyocaulus viviparus</name>
    <name type="common">Bovine lungworm</name>
    <dbReference type="NCBI Taxonomy" id="29172"/>
    <lineage>
        <taxon>Eukaryota</taxon>
        <taxon>Metazoa</taxon>
        <taxon>Ecdysozoa</taxon>
        <taxon>Nematoda</taxon>
        <taxon>Chromadorea</taxon>
        <taxon>Rhabditida</taxon>
        <taxon>Rhabditina</taxon>
        <taxon>Rhabditomorpha</taxon>
        <taxon>Strongyloidea</taxon>
        <taxon>Metastrongylidae</taxon>
        <taxon>Dictyocaulus</taxon>
    </lineage>
</organism>
<dbReference type="AlphaFoldDB" id="A0A0D8XS41"/>
<evidence type="ECO:0000256" key="2">
    <source>
        <dbReference type="ARBA" id="ARBA00001947"/>
    </source>
</evidence>
<reference evidence="14" key="2">
    <citation type="journal article" date="2016" name="Sci. Rep.">
        <title>Dictyocaulus viviparus genome, variome and transcriptome elucidate lungworm biology and support future intervention.</title>
        <authorList>
            <person name="McNulty S.N."/>
            <person name="Strube C."/>
            <person name="Rosa B.A."/>
            <person name="Martin J.C."/>
            <person name="Tyagi R."/>
            <person name="Choi Y.J."/>
            <person name="Wang Q."/>
            <person name="Hallsworth Pepin K."/>
            <person name="Zhang X."/>
            <person name="Ozersky P."/>
            <person name="Wilson R.K."/>
            <person name="Sternberg P.W."/>
            <person name="Gasser R.B."/>
            <person name="Mitreva M."/>
        </authorList>
    </citation>
    <scope>NUCLEOTIDE SEQUENCE [LARGE SCALE GENOMIC DNA]</scope>
    <source>
        <strain evidence="14">HannoverDv2000</strain>
    </source>
</reference>
<dbReference type="PANTHER" id="PTHR10309:SF2">
    <property type="entry name" value="MANNOSE-6-PHOSPHATE ISOMERASE"/>
    <property type="match status" value="1"/>
</dbReference>
<feature type="domain" description="Phosphomannose isomerase type I helical insertion" evidence="12">
    <location>
        <begin position="200"/>
        <end position="281"/>
    </location>
</feature>
<evidence type="ECO:0000313" key="14">
    <source>
        <dbReference type="Proteomes" id="UP000053766"/>
    </source>
</evidence>
<keyword evidence="7" id="KW-0862">Zinc</keyword>
<dbReference type="InterPro" id="IPR046457">
    <property type="entry name" value="PMI_typeI_cat"/>
</dbReference>
<feature type="domain" description="Phosphomannose isomerase type I catalytic" evidence="11">
    <location>
        <begin position="17"/>
        <end position="172"/>
    </location>
</feature>
<dbReference type="GO" id="GO:0008270">
    <property type="term" value="F:zinc ion binding"/>
    <property type="evidence" value="ECO:0007669"/>
    <property type="project" value="InterPro"/>
</dbReference>
<reference evidence="13 14" key="1">
    <citation type="submission" date="2013-11" db="EMBL/GenBank/DDBJ databases">
        <title>Draft genome of the bovine lungworm Dictyocaulus viviparus.</title>
        <authorList>
            <person name="Mitreva M."/>
        </authorList>
    </citation>
    <scope>NUCLEOTIDE SEQUENCE [LARGE SCALE GENOMIC DNA]</scope>
    <source>
        <strain evidence="13 14">HannoverDv2000</strain>
    </source>
</reference>
<sequence>MSVRLTAHLPTSFEQTMQRLECHVKKYNWGKKGHKSEVARLFAAGHKHFQLDEDETYAEASLHLFVHFNLWMGTHPDGPAVLLDSATPLSSFIAKSHSASYLSNNNWKEDIHLPFIMKVMSIARSLSLQVHPTKEQAVRLHERDPIHYPDRHHKPELAYALTQFELLCGFRPADQILENIEAFPPLCAIMGKHNCEMLFEAVNREQNQQSLKCRQALASCFGEMMERTRTHPDMVADYVDELIECLDEGTRGCLTEATVKVIQKMAVDFPGDVGIFSPLILNHMILKPGECCYYASEELHAYLSGECVECVGCSNNTIRAALTPKFIDREALCEVLNYRMTSPEDYLVPATPLSDYPGVDEYSPNCKDFQLHRIRVLNYRMTSPEDYLVPATPLSDYPGVDEYSPNCKDFQLHRIRVSPDVSHTLLPVLHCASIMVIVEGSGVLEEVEKPSSSGGLLQSKSFIHTKTSDRRDVARGDIIYIPPGERLRFSQCTEQIEAFRTFSYELGPDHRDRKTHMNSSMPIRSLASTKPILTLDDFSGKAFEVESEMDGFI</sequence>
<dbReference type="InterPro" id="IPR046458">
    <property type="entry name" value="PMI_typeI_hel"/>
</dbReference>
<keyword evidence="8 13" id="KW-0413">Isomerase</keyword>
<protein>
    <recommendedName>
        <fullName evidence="5">mannose-6-phosphate isomerase</fullName>
        <ecNumber evidence="5">5.3.1.8</ecNumber>
    </recommendedName>
    <alternativeName>
        <fullName evidence="9">Phosphohexomutase</fullName>
    </alternativeName>
    <alternativeName>
        <fullName evidence="10">Phosphomannose isomerase</fullName>
    </alternativeName>
</protein>
<evidence type="ECO:0000256" key="10">
    <source>
        <dbReference type="ARBA" id="ARBA00030762"/>
    </source>
</evidence>